<keyword evidence="2" id="KW-1185">Reference proteome</keyword>
<feature type="non-terminal residue" evidence="1">
    <location>
        <position position="1"/>
    </location>
</feature>
<sequence>TGIPPVDSRLVDLSDTELQSQFLDCATAMYTMRVGLPAHPDYLRFTADPQVRTKLDTVSWLYPSNTSHGPPLCGSSSKSKAVYSIIIGGCSQL</sequence>
<gene>
    <name evidence="1" type="ORF">FIBSPDRAFT_879506</name>
</gene>
<dbReference type="EMBL" id="KV418084">
    <property type="protein sequence ID" value="KZP03375.1"/>
    <property type="molecule type" value="Genomic_DNA"/>
</dbReference>
<reference evidence="1 2" key="1">
    <citation type="journal article" date="2016" name="Mol. Biol. Evol.">
        <title>Comparative Genomics of Early-Diverging Mushroom-Forming Fungi Provides Insights into the Origins of Lignocellulose Decay Capabilities.</title>
        <authorList>
            <person name="Nagy L.G."/>
            <person name="Riley R."/>
            <person name="Tritt A."/>
            <person name="Adam C."/>
            <person name="Daum C."/>
            <person name="Floudas D."/>
            <person name="Sun H."/>
            <person name="Yadav J.S."/>
            <person name="Pangilinan J."/>
            <person name="Larsson K.H."/>
            <person name="Matsuura K."/>
            <person name="Barry K."/>
            <person name="Labutti K."/>
            <person name="Kuo R."/>
            <person name="Ohm R.A."/>
            <person name="Bhattacharya S.S."/>
            <person name="Shirouzu T."/>
            <person name="Yoshinaga Y."/>
            <person name="Martin F.M."/>
            <person name="Grigoriev I.V."/>
            <person name="Hibbett D.S."/>
        </authorList>
    </citation>
    <scope>NUCLEOTIDE SEQUENCE [LARGE SCALE GENOMIC DNA]</scope>
    <source>
        <strain evidence="1 2">CBS 109695</strain>
    </source>
</reference>
<evidence type="ECO:0000313" key="1">
    <source>
        <dbReference type="EMBL" id="KZP03375.1"/>
    </source>
</evidence>
<dbReference type="Proteomes" id="UP000076532">
    <property type="component" value="Unassembled WGS sequence"/>
</dbReference>
<evidence type="ECO:0000313" key="2">
    <source>
        <dbReference type="Proteomes" id="UP000076532"/>
    </source>
</evidence>
<dbReference type="AlphaFoldDB" id="A0A167TX49"/>
<name>A0A167TX49_9AGAM</name>
<organism evidence="1 2">
    <name type="scientific">Athelia psychrophila</name>
    <dbReference type="NCBI Taxonomy" id="1759441"/>
    <lineage>
        <taxon>Eukaryota</taxon>
        <taxon>Fungi</taxon>
        <taxon>Dikarya</taxon>
        <taxon>Basidiomycota</taxon>
        <taxon>Agaricomycotina</taxon>
        <taxon>Agaricomycetes</taxon>
        <taxon>Agaricomycetidae</taxon>
        <taxon>Atheliales</taxon>
        <taxon>Atheliaceae</taxon>
        <taxon>Athelia</taxon>
    </lineage>
</organism>
<proteinExistence type="predicted"/>
<protein>
    <submittedName>
        <fullName evidence="1">Uncharacterized protein</fullName>
    </submittedName>
</protein>
<accession>A0A167TX49</accession>